<evidence type="ECO:0000313" key="3">
    <source>
        <dbReference type="Proteomes" id="UP000245410"/>
    </source>
</evidence>
<organism evidence="2 3">
    <name type="scientific">Micromonospora acroterricola</name>
    <dbReference type="NCBI Taxonomy" id="2202421"/>
    <lineage>
        <taxon>Bacteria</taxon>
        <taxon>Bacillati</taxon>
        <taxon>Actinomycetota</taxon>
        <taxon>Actinomycetes</taxon>
        <taxon>Micromonosporales</taxon>
        <taxon>Micromonosporaceae</taxon>
        <taxon>Micromonospora</taxon>
    </lineage>
</organism>
<protein>
    <submittedName>
        <fullName evidence="2">Uncharacterized protein</fullName>
    </submittedName>
</protein>
<dbReference type="AlphaFoldDB" id="A0A317D833"/>
<evidence type="ECO:0000256" key="1">
    <source>
        <dbReference type="SAM" id="MobiDB-lite"/>
    </source>
</evidence>
<gene>
    <name evidence="2" type="ORF">DKT68_07140</name>
</gene>
<reference evidence="2 3" key="1">
    <citation type="submission" date="2018-05" db="EMBL/GenBank/DDBJ databases">
        <title>Micromonospora atacamensis sp. nov., a novel actinobacteria isolated from high altitude Atacama Desert soil.</title>
        <authorList>
            <person name="Carro L."/>
            <person name="Golinska P."/>
            <person name="Klenk H.-P."/>
            <person name="Goodfellow M."/>
        </authorList>
    </citation>
    <scope>NUCLEOTIDE SEQUENCE [LARGE SCALE GENOMIC DNA]</scope>
    <source>
        <strain evidence="2 3">5R2A7</strain>
    </source>
</reference>
<comment type="caution">
    <text evidence="2">The sequence shown here is derived from an EMBL/GenBank/DDBJ whole genome shotgun (WGS) entry which is preliminary data.</text>
</comment>
<accession>A0A317D833</accession>
<proteinExistence type="predicted"/>
<feature type="region of interest" description="Disordered" evidence="1">
    <location>
        <begin position="34"/>
        <end position="75"/>
    </location>
</feature>
<name>A0A317D833_9ACTN</name>
<sequence length="75" mass="7690">MAVSGGMAYVGWCGPCDNAGFARGLAVGKVNDVEDNPQLGLRGRPPAAAAPARSTWPSSDRRTAGRVPENPAGPR</sequence>
<evidence type="ECO:0000313" key="2">
    <source>
        <dbReference type="EMBL" id="PWR11041.1"/>
    </source>
</evidence>
<dbReference type="EMBL" id="QGKR01000144">
    <property type="protein sequence ID" value="PWR11041.1"/>
    <property type="molecule type" value="Genomic_DNA"/>
</dbReference>
<keyword evidence="3" id="KW-1185">Reference proteome</keyword>
<dbReference type="Proteomes" id="UP000245410">
    <property type="component" value="Unassembled WGS sequence"/>
</dbReference>